<feature type="compositionally biased region" description="Basic residues" evidence="1">
    <location>
        <begin position="248"/>
        <end position="258"/>
    </location>
</feature>
<sequence>MRFAEDDCREGRRTIRARSRPRLQTTISVLHAFSFYGSFLTKFIKVAFVLFVSISDSSLLVVGMTLNVHFHHGGQFVDDYGTYVGSVYEKQCDSEVWGYFEIVDIITKLGYFEIGSILYDFAGQLKPLTNDFDAIEAANWARTTFKVDVYVVHTITQPYYVNMDEAQPEPMAENENEAQPKLIAQPHNEEAQLESEVESEDSAVDVRFGDFEDEVGLHDEVGLNVGLNDTGGVVNELDDDVQGGAGSKKQKNKGGRPKKNVDGAPSKKRKGRPKKNVAAEQQVEVTFSEEESDEETLNLRKKEKMVVESDEDYKSEELVSDVDSDNESEEGSKMVYPSFVMPKSMEDYKWEKGTKFSSKAEFMNAVATYAIHNGKDIKFGKNDKIRCRAMCKGGCKWFLFCSKLPDEDTWQIRTKNDTHSCILRDYNVKLLNSKWLGKRLVPTVKENPNIKCSSICTKAHQKWHAGISRMKSYRAKRAAIKMVDGSFKEQFLRLHDYCNEVIKSNPLSTVKLNVQNTDVVEGQDIIVQDYVDRPILPSFQRLYMCLDGCKQSFFKCRPVIGLDGCFLKGYYGGQILAAVGRDPNDQILPIALSVVEAETKDSWAWFLDLLVNDLGGPRLCKTFTFISDQQKGLLPAMEELLSGVEHRFCVRHLYNNFRKKFPRKKIKDMMWKTALASYAHAWQREMKEIKATNDEAFKYLIKIPPRHRSKSYFTFNSKCDTLVNNMCETFNSIIIEPRQKPIVTMLEEIKGYFMSRWTTNRSKFDHLPNGSVLPNIKKRMEIEQQSCRFWFCRLAGQKIYDVVSIRTSDVITEKYVVDLNKMECTCRK</sequence>
<feature type="region of interest" description="Disordered" evidence="1">
    <location>
        <begin position="234"/>
        <end position="331"/>
    </location>
</feature>
<dbReference type="InterPro" id="IPR018289">
    <property type="entry name" value="MULE_transposase_dom"/>
</dbReference>
<feature type="domain" description="Transposase MuDR plant" evidence="2">
    <location>
        <begin position="348"/>
        <end position="412"/>
    </location>
</feature>
<keyword evidence="6" id="KW-1185">Reference proteome</keyword>
<evidence type="ECO:0000313" key="5">
    <source>
        <dbReference type="EMBL" id="MCH79452.1"/>
    </source>
</evidence>
<feature type="compositionally biased region" description="Acidic residues" evidence="1">
    <location>
        <begin position="308"/>
        <end position="329"/>
    </location>
</feature>
<evidence type="ECO:0000259" key="4">
    <source>
        <dbReference type="Pfam" id="PF26130"/>
    </source>
</evidence>
<reference evidence="5 6" key="1">
    <citation type="journal article" date="2018" name="Front. Plant Sci.">
        <title>Red Clover (Trifolium pratense) and Zigzag Clover (T. medium) - A Picture of Genomic Similarities and Differences.</title>
        <authorList>
            <person name="Dluhosova J."/>
            <person name="Istvanek J."/>
            <person name="Nedelnik J."/>
            <person name="Repkova J."/>
        </authorList>
    </citation>
    <scope>NUCLEOTIDE SEQUENCE [LARGE SCALE GENOMIC DNA]</scope>
    <source>
        <strain evidence="6">cv. 10/8</strain>
        <tissue evidence="5">Leaf</tissue>
    </source>
</reference>
<organism evidence="5 6">
    <name type="scientific">Trifolium medium</name>
    <dbReference type="NCBI Taxonomy" id="97028"/>
    <lineage>
        <taxon>Eukaryota</taxon>
        <taxon>Viridiplantae</taxon>
        <taxon>Streptophyta</taxon>
        <taxon>Embryophyta</taxon>
        <taxon>Tracheophyta</taxon>
        <taxon>Spermatophyta</taxon>
        <taxon>Magnoliopsida</taxon>
        <taxon>eudicotyledons</taxon>
        <taxon>Gunneridae</taxon>
        <taxon>Pentapetalae</taxon>
        <taxon>rosids</taxon>
        <taxon>fabids</taxon>
        <taxon>Fabales</taxon>
        <taxon>Fabaceae</taxon>
        <taxon>Papilionoideae</taxon>
        <taxon>50 kb inversion clade</taxon>
        <taxon>NPAAA clade</taxon>
        <taxon>Hologalegina</taxon>
        <taxon>IRL clade</taxon>
        <taxon>Trifolieae</taxon>
        <taxon>Trifolium</taxon>
    </lineage>
</organism>
<dbReference type="Pfam" id="PF03108">
    <property type="entry name" value="DBD_Tnp_Mut"/>
    <property type="match status" value="1"/>
</dbReference>
<dbReference type="Pfam" id="PF10551">
    <property type="entry name" value="MULE"/>
    <property type="match status" value="1"/>
</dbReference>
<dbReference type="PANTHER" id="PTHR31973">
    <property type="entry name" value="POLYPROTEIN, PUTATIVE-RELATED"/>
    <property type="match status" value="1"/>
</dbReference>
<evidence type="ECO:0000259" key="3">
    <source>
        <dbReference type="Pfam" id="PF10551"/>
    </source>
</evidence>
<feature type="compositionally biased region" description="Basic and acidic residues" evidence="1">
    <location>
        <begin position="297"/>
        <end position="307"/>
    </location>
</feature>
<dbReference type="InterPro" id="IPR058594">
    <property type="entry name" value="PB1-like_dom_pln"/>
</dbReference>
<feature type="compositionally biased region" description="Basic residues" evidence="1">
    <location>
        <begin position="266"/>
        <end position="275"/>
    </location>
</feature>
<dbReference type="PANTHER" id="PTHR31973:SF187">
    <property type="entry name" value="MUTATOR TRANSPOSASE MUDRA PROTEIN"/>
    <property type="match status" value="1"/>
</dbReference>
<dbReference type="EMBL" id="LXQA010000118">
    <property type="protein sequence ID" value="MCH79452.1"/>
    <property type="molecule type" value="Genomic_DNA"/>
</dbReference>
<evidence type="ECO:0000313" key="6">
    <source>
        <dbReference type="Proteomes" id="UP000265520"/>
    </source>
</evidence>
<protein>
    <submittedName>
        <fullName evidence="5">Uncharacterized protein</fullName>
    </submittedName>
</protein>
<comment type="caution">
    <text evidence="5">The sequence shown here is derived from an EMBL/GenBank/DDBJ whole genome shotgun (WGS) entry which is preliminary data.</text>
</comment>
<dbReference type="AlphaFoldDB" id="A0A392LWX3"/>
<feature type="domain" description="PB1-like" evidence="4">
    <location>
        <begin position="66"/>
        <end position="153"/>
    </location>
</feature>
<evidence type="ECO:0000259" key="2">
    <source>
        <dbReference type="Pfam" id="PF03108"/>
    </source>
</evidence>
<evidence type="ECO:0000256" key="1">
    <source>
        <dbReference type="SAM" id="MobiDB-lite"/>
    </source>
</evidence>
<dbReference type="Pfam" id="PF26130">
    <property type="entry name" value="PB1-like"/>
    <property type="match status" value="1"/>
</dbReference>
<accession>A0A392LWX3</accession>
<gene>
    <name evidence="5" type="ORF">A2U01_0000201</name>
</gene>
<feature type="compositionally biased region" description="Acidic residues" evidence="1">
    <location>
        <begin position="287"/>
        <end position="296"/>
    </location>
</feature>
<name>A0A392LWX3_9FABA</name>
<feature type="domain" description="MULE transposase" evidence="3">
    <location>
        <begin position="559"/>
        <end position="656"/>
    </location>
</feature>
<dbReference type="Proteomes" id="UP000265520">
    <property type="component" value="Unassembled WGS sequence"/>
</dbReference>
<dbReference type="InterPro" id="IPR004332">
    <property type="entry name" value="Transposase_MuDR"/>
</dbReference>
<proteinExistence type="predicted"/>